<dbReference type="Gene3D" id="3.30.300.20">
    <property type="match status" value="1"/>
</dbReference>
<dbReference type="FunFam" id="3.40.50.300:FF:000040">
    <property type="entry name" value="GTPase Der"/>
    <property type="match status" value="1"/>
</dbReference>
<dbReference type="PANTHER" id="PTHR43834">
    <property type="entry name" value="GTPASE DER"/>
    <property type="match status" value="1"/>
</dbReference>
<feature type="binding site" evidence="8">
    <location>
        <begin position="120"/>
        <end position="123"/>
    </location>
    <ligand>
        <name>GTP</name>
        <dbReference type="ChEBI" id="CHEBI:37565"/>
        <label>1</label>
    </ligand>
</feature>
<evidence type="ECO:0000313" key="13">
    <source>
        <dbReference type="Proteomes" id="UP000500938"/>
    </source>
</evidence>
<dbReference type="InterPro" id="IPR005225">
    <property type="entry name" value="Small_GTP-bd"/>
</dbReference>
<dbReference type="PIRSF" id="PIRSF006485">
    <property type="entry name" value="GTP-binding_EngA"/>
    <property type="match status" value="1"/>
</dbReference>
<feature type="domain" description="EngA-type G" evidence="11">
    <location>
        <begin position="4"/>
        <end position="167"/>
    </location>
</feature>
<dbReference type="SUPFAM" id="SSF52540">
    <property type="entry name" value="P-loop containing nucleoside triphosphate hydrolases"/>
    <property type="match status" value="2"/>
</dbReference>
<dbReference type="FunFam" id="3.30.300.20:FF:000004">
    <property type="entry name" value="GTPase Der"/>
    <property type="match status" value="1"/>
</dbReference>
<dbReference type="CDD" id="cd01895">
    <property type="entry name" value="EngA2"/>
    <property type="match status" value="1"/>
</dbReference>
<feature type="binding site" evidence="8">
    <location>
        <begin position="180"/>
        <end position="187"/>
    </location>
    <ligand>
        <name>GTP</name>
        <dbReference type="ChEBI" id="CHEBI:37565"/>
        <label>2</label>
    </ligand>
</feature>
<evidence type="ECO:0000256" key="4">
    <source>
        <dbReference type="ARBA" id="ARBA00022737"/>
    </source>
</evidence>
<feature type="binding site" evidence="8">
    <location>
        <begin position="227"/>
        <end position="231"/>
    </location>
    <ligand>
        <name>GTP</name>
        <dbReference type="ChEBI" id="CHEBI:37565"/>
        <label>2</label>
    </ligand>
</feature>
<evidence type="ECO:0000256" key="8">
    <source>
        <dbReference type="HAMAP-Rule" id="MF_00195"/>
    </source>
</evidence>
<dbReference type="InterPro" id="IPR006073">
    <property type="entry name" value="GTP-bd"/>
</dbReference>
<dbReference type="GO" id="GO:0042254">
    <property type="term" value="P:ribosome biogenesis"/>
    <property type="evidence" value="ECO:0007669"/>
    <property type="project" value="UniProtKB-KW"/>
</dbReference>
<keyword evidence="13" id="KW-1185">Reference proteome</keyword>
<keyword evidence="4 10" id="KW-0677">Repeat</keyword>
<evidence type="ECO:0000256" key="1">
    <source>
        <dbReference type="ARBA" id="ARBA00008279"/>
    </source>
</evidence>
<sequence>MSLPVIAIVGRPNVGKSHLFNRIVGEASAIVSEEAGTTRDRHFGQADWAGHHFWLVDTGGLVEDSNEPMDVAIRKQVMQAIDEADLLMLVVDAKVGVHPSDARLVDILRLAKKPWVLVANKVDDPNSADFYDFYRLGVTDVYPVSAANGKGSGDLLDAVVAAIPETDEVPSEAVRIAVIGRPNVGKSSFVNKLLGEERLVVNDESGTTRDSIDAPMRYHDQDIIFVDTAGLRRQSKIDDGIEFYSALRSRRAIDSSDVCILMVDATEGLQNQDLKIATLAWEAGRGLIMVINKWDLYADKTDKSSAKFRKDAVEKVPYLGFVPFLFTSALTGQRVNKVLDMALEVQEQRTRRISTSQVNDALQEIIAKLQPPQAAGREVKLNYATQVETSPPTFAFFGNHPELIPENYIRYIHNQLREKWGFTGSPMRIIMRSKRES</sequence>
<comment type="similarity">
    <text evidence="1 8 9 10">Belongs to the TRAFAC class TrmE-Era-EngA-EngB-Septin-like GTPase superfamily. EngA (Der) GTPase family.</text>
</comment>
<feature type="binding site" evidence="8">
    <location>
        <begin position="57"/>
        <end position="61"/>
    </location>
    <ligand>
        <name>GTP</name>
        <dbReference type="ChEBI" id="CHEBI:37565"/>
        <label>1</label>
    </ligand>
</feature>
<evidence type="ECO:0000256" key="10">
    <source>
        <dbReference type="RuleBase" id="RU004481"/>
    </source>
</evidence>
<evidence type="ECO:0000256" key="6">
    <source>
        <dbReference type="ARBA" id="ARBA00023134"/>
    </source>
</evidence>
<dbReference type="EMBL" id="CP053085">
    <property type="protein sequence ID" value="QJR35098.1"/>
    <property type="molecule type" value="Genomic_DNA"/>
</dbReference>
<evidence type="ECO:0000256" key="5">
    <source>
        <dbReference type="ARBA" id="ARBA00022741"/>
    </source>
</evidence>
<dbReference type="InterPro" id="IPR015946">
    <property type="entry name" value="KH_dom-like_a/b"/>
</dbReference>
<dbReference type="InterPro" id="IPR031166">
    <property type="entry name" value="G_ENGA"/>
</dbReference>
<feature type="binding site" evidence="8">
    <location>
        <begin position="292"/>
        <end position="295"/>
    </location>
    <ligand>
        <name>GTP</name>
        <dbReference type="ChEBI" id="CHEBI:37565"/>
        <label>2</label>
    </ligand>
</feature>
<comment type="function">
    <text evidence="8 10">GTPase that plays an essential role in the late steps of ribosome biogenesis.</text>
</comment>
<evidence type="ECO:0000256" key="2">
    <source>
        <dbReference type="ARBA" id="ARBA00020953"/>
    </source>
</evidence>
<dbReference type="Proteomes" id="UP000500938">
    <property type="component" value="Chromosome"/>
</dbReference>
<evidence type="ECO:0000256" key="3">
    <source>
        <dbReference type="ARBA" id="ARBA00022517"/>
    </source>
</evidence>
<evidence type="ECO:0000259" key="11">
    <source>
        <dbReference type="PROSITE" id="PS51712"/>
    </source>
</evidence>
<dbReference type="KEGG" id="ggr:HKW67_06040"/>
<dbReference type="InterPro" id="IPR016484">
    <property type="entry name" value="GTPase_Der"/>
</dbReference>
<comment type="subunit">
    <text evidence="8">Associates with the 50S ribosomal subunit.</text>
</comment>
<dbReference type="InterPro" id="IPR032859">
    <property type="entry name" value="KH_dom-like"/>
</dbReference>
<evidence type="ECO:0000256" key="9">
    <source>
        <dbReference type="PROSITE-ProRule" id="PRU01049"/>
    </source>
</evidence>
<proteinExistence type="inferred from homology"/>
<keyword evidence="5 8" id="KW-0547">Nucleotide-binding</keyword>
<feature type="binding site" evidence="8">
    <location>
        <begin position="10"/>
        <end position="17"/>
    </location>
    <ligand>
        <name>GTP</name>
        <dbReference type="ChEBI" id="CHEBI:37565"/>
        <label>1</label>
    </ligand>
</feature>
<dbReference type="CDD" id="cd01894">
    <property type="entry name" value="EngA1"/>
    <property type="match status" value="1"/>
</dbReference>
<dbReference type="GO" id="GO:0005525">
    <property type="term" value="F:GTP binding"/>
    <property type="evidence" value="ECO:0007669"/>
    <property type="project" value="UniProtKB-UniRule"/>
</dbReference>
<evidence type="ECO:0000256" key="7">
    <source>
        <dbReference type="ARBA" id="ARBA00032345"/>
    </source>
</evidence>
<feature type="domain" description="EngA-type G" evidence="11">
    <location>
        <begin position="174"/>
        <end position="350"/>
    </location>
</feature>
<organism evidence="12 13">
    <name type="scientific">Gemmatimonas groenlandica</name>
    <dbReference type="NCBI Taxonomy" id="2732249"/>
    <lineage>
        <taxon>Bacteria</taxon>
        <taxon>Pseudomonadati</taxon>
        <taxon>Gemmatimonadota</taxon>
        <taxon>Gemmatimonadia</taxon>
        <taxon>Gemmatimonadales</taxon>
        <taxon>Gemmatimonadaceae</taxon>
        <taxon>Gemmatimonas</taxon>
    </lineage>
</organism>
<dbReference type="HAMAP" id="MF_00195">
    <property type="entry name" value="GTPase_Der"/>
    <property type="match status" value="1"/>
</dbReference>
<dbReference type="NCBIfam" id="TIGR00231">
    <property type="entry name" value="small_GTP"/>
    <property type="match status" value="2"/>
</dbReference>
<dbReference type="AlphaFoldDB" id="A0A6M4IMH3"/>
<accession>A0A6M4IMH3</accession>
<dbReference type="RefSeq" id="WP_171224527.1">
    <property type="nucleotide sequence ID" value="NZ_CP053085.1"/>
</dbReference>
<keyword evidence="3 8" id="KW-0690">Ribosome biogenesis</keyword>
<dbReference type="PANTHER" id="PTHR43834:SF6">
    <property type="entry name" value="GTPASE DER"/>
    <property type="match status" value="1"/>
</dbReference>
<dbReference type="PROSITE" id="PS51712">
    <property type="entry name" value="G_ENGA"/>
    <property type="match status" value="2"/>
</dbReference>
<dbReference type="NCBIfam" id="TIGR03594">
    <property type="entry name" value="GTPase_EngA"/>
    <property type="match status" value="1"/>
</dbReference>
<reference evidence="12 13" key="1">
    <citation type="submission" date="2020-05" db="EMBL/GenBank/DDBJ databases">
        <title>Complete genome sequence of Gemmatimonas greenlandica TET16.</title>
        <authorList>
            <person name="Zeng Y."/>
        </authorList>
    </citation>
    <scope>NUCLEOTIDE SEQUENCE [LARGE SCALE GENOMIC DNA]</scope>
    <source>
        <strain evidence="12 13">TET16</strain>
    </source>
</reference>
<dbReference type="PRINTS" id="PR00326">
    <property type="entry name" value="GTP1OBG"/>
</dbReference>
<dbReference type="InterPro" id="IPR027417">
    <property type="entry name" value="P-loop_NTPase"/>
</dbReference>
<dbReference type="Gene3D" id="3.40.50.300">
    <property type="entry name" value="P-loop containing nucleotide triphosphate hydrolases"/>
    <property type="match status" value="2"/>
</dbReference>
<keyword evidence="6 8" id="KW-0342">GTP-binding</keyword>
<dbReference type="Pfam" id="PF14714">
    <property type="entry name" value="KH_dom-like"/>
    <property type="match status" value="1"/>
</dbReference>
<protein>
    <recommendedName>
        <fullName evidence="2 8">GTPase Der</fullName>
    </recommendedName>
    <alternativeName>
        <fullName evidence="7 8">GTP-binding protein EngA</fullName>
    </alternativeName>
</protein>
<evidence type="ECO:0000313" key="12">
    <source>
        <dbReference type="EMBL" id="QJR35098.1"/>
    </source>
</evidence>
<dbReference type="GO" id="GO:0043022">
    <property type="term" value="F:ribosome binding"/>
    <property type="evidence" value="ECO:0007669"/>
    <property type="project" value="TreeGrafter"/>
</dbReference>
<dbReference type="Pfam" id="PF01926">
    <property type="entry name" value="MMR_HSR1"/>
    <property type="match status" value="2"/>
</dbReference>
<name>A0A6M4IMH3_9BACT</name>
<gene>
    <name evidence="8 12" type="primary">der</name>
    <name evidence="12" type="ORF">HKW67_06040</name>
</gene>